<keyword evidence="1" id="KW-1133">Transmembrane helix</keyword>
<name>A0A371FRD9_MUCPR</name>
<feature type="transmembrane region" description="Helical" evidence="1">
    <location>
        <begin position="256"/>
        <end position="276"/>
    </location>
</feature>
<dbReference type="GO" id="GO:0009535">
    <property type="term" value="C:chloroplast thylakoid membrane"/>
    <property type="evidence" value="ECO:0007669"/>
    <property type="project" value="TreeGrafter"/>
</dbReference>
<gene>
    <name evidence="2" type="ORF">CR513_38521</name>
</gene>
<dbReference type="OrthoDB" id="1293150at2759"/>
<sequence length="418" mass="46267">MSESGGMWWCVLVSPVKMIVESVKIMACKKVVFALIMLLTTLPLSTLLISQSITTHSLTFQIHHLEALARFAPTRFEARHVWRESRHDALSLLRIKALFSLPSYLLSLVAALSAVHSTLLALRANPPSLHSAALRLFATTIFVYAILFAFSPLPRALASLAPSSSFSSARLLLLAASATLEVYLMALMSLSLVVSVAEDSFGWDAIRVGSGLMEGARVCAWILSGLFVLGSSLIGSKLERLMDTQDSIGLQDKASLIVWYGFLVLWSYVVITVFYCHCRKRHPIREPQPDQIDDHPHQQLSLMWGWRKEQDASIVANRTRGQAFRVLVASGKEGSKDDVVMVDPVEAKRLAAKQMEKIKAKEKLKRRRQIEAINGAWAMIGLTAGLVIEGQTGKSILTQVEFGNLQDYMGAIVSFFVR</sequence>
<feature type="transmembrane region" description="Helical" evidence="1">
    <location>
        <begin position="31"/>
        <end position="50"/>
    </location>
</feature>
<evidence type="ECO:0000313" key="2">
    <source>
        <dbReference type="EMBL" id="RDX80866.1"/>
    </source>
</evidence>
<reference evidence="2" key="1">
    <citation type="submission" date="2018-05" db="EMBL/GenBank/DDBJ databases">
        <title>Draft genome of Mucuna pruriens seed.</title>
        <authorList>
            <person name="Nnadi N.E."/>
            <person name="Vos R."/>
            <person name="Hasami M.H."/>
            <person name="Devisetty U.K."/>
            <person name="Aguiy J.C."/>
        </authorList>
    </citation>
    <scope>NUCLEOTIDE SEQUENCE [LARGE SCALE GENOMIC DNA]</scope>
    <source>
        <strain evidence="2">JCA_2017</strain>
    </source>
</reference>
<dbReference type="PANTHER" id="PTHR37752">
    <property type="entry name" value="OS02G0610700 PROTEIN"/>
    <property type="match status" value="1"/>
</dbReference>
<dbReference type="Proteomes" id="UP000257109">
    <property type="component" value="Unassembled WGS sequence"/>
</dbReference>
<comment type="caution">
    <text evidence="2">The sequence shown here is derived from an EMBL/GenBank/DDBJ whole genome shotgun (WGS) entry which is preliminary data.</text>
</comment>
<evidence type="ECO:0000256" key="1">
    <source>
        <dbReference type="SAM" id="Phobius"/>
    </source>
</evidence>
<dbReference type="SUPFAM" id="SSF103511">
    <property type="entry name" value="Chlorophyll a-b binding protein"/>
    <property type="match status" value="1"/>
</dbReference>
<dbReference type="PANTHER" id="PTHR37752:SF1">
    <property type="entry name" value="OS02G0610700 PROTEIN"/>
    <property type="match status" value="1"/>
</dbReference>
<dbReference type="AlphaFoldDB" id="A0A371FRD9"/>
<protein>
    <submittedName>
        <fullName evidence="2">Uncharacterized protein</fullName>
    </submittedName>
</protein>
<feature type="non-terminal residue" evidence="2">
    <location>
        <position position="1"/>
    </location>
</feature>
<feature type="transmembrane region" description="Helical" evidence="1">
    <location>
        <begin position="101"/>
        <end position="122"/>
    </location>
</feature>
<keyword evidence="3" id="KW-1185">Reference proteome</keyword>
<dbReference type="InterPro" id="IPR053091">
    <property type="entry name" value="PSII_Assembly/Photoprotect-Rel"/>
</dbReference>
<feature type="transmembrane region" description="Helical" evidence="1">
    <location>
        <begin position="218"/>
        <end position="236"/>
    </location>
</feature>
<evidence type="ECO:0000313" key="3">
    <source>
        <dbReference type="Proteomes" id="UP000257109"/>
    </source>
</evidence>
<feature type="transmembrane region" description="Helical" evidence="1">
    <location>
        <begin position="171"/>
        <end position="197"/>
    </location>
</feature>
<dbReference type="EMBL" id="QJKJ01008075">
    <property type="protein sequence ID" value="RDX80866.1"/>
    <property type="molecule type" value="Genomic_DNA"/>
</dbReference>
<accession>A0A371FRD9</accession>
<proteinExistence type="predicted"/>
<keyword evidence="1" id="KW-0812">Transmembrane</keyword>
<keyword evidence="1" id="KW-0472">Membrane</keyword>
<organism evidence="2 3">
    <name type="scientific">Mucuna pruriens</name>
    <name type="common">Velvet bean</name>
    <name type="synonym">Dolichos pruriens</name>
    <dbReference type="NCBI Taxonomy" id="157652"/>
    <lineage>
        <taxon>Eukaryota</taxon>
        <taxon>Viridiplantae</taxon>
        <taxon>Streptophyta</taxon>
        <taxon>Embryophyta</taxon>
        <taxon>Tracheophyta</taxon>
        <taxon>Spermatophyta</taxon>
        <taxon>Magnoliopsida</taxon>
        <taxon>eudicotyledons</taxon>
        <taxon>Gunneridae</taxon>
        <taxon>Pentapetalae</taxon>
        <taxon>rosids</taxon>
        <taxon>fabids</taxon>
        <taxon>Fabales</taxon>
        <taxon>Fabaceae</taxon>
        <taxon>Papilionoideae</taxon>
        <taxon>50 kb inversion clade</taxon>
        <taxon>NPAAA clade</taxon>
        <taxon>indigoferoid/millettioid clade</taxon>
        <taxon>Phaseoleae</taxon>
        <taxon>Mucuna</taxon>
    </lineage>
</organism>
<feature type="transmembrane region" description="Helical" evidence="1">
    <location>
        <begin position="134"/>
        <end position="151"/>
    </location>
</feature>
<dbReference type="STRING" id="157652.A0A371FRD9"/>